<evidence type="ECO:0000256" key="2">
    <source>
        <dbReference type="ARBA" id="ARBA00022670"/>
    </source>
</evidence>
<dbReference type="CDD" id="cd07487">
    <property type="entry name" value="Peptidases_S8_1"/>
    <property type="match status" value="1"/>
</dbReference>
<evidence type="ECO:0000256" key="4">
    <source>
        <dbReference type="ARBA" id="ARBA00022825"/>
    </source>
</evidence>
<feature type="domain" description="Peptidase S8/S53" evidence="9">
    <location>
        <begin position="254"/>
        <end position="510"/>
    </location>
</feature>
<dbReference type="GO" id="GO:0006508">
    <property type="term" value="P:proteolysis"/>
    <property type="evidence" value="ECO:0007669"/>
    <property type="project" value="UniProtKB-KW"/>
</dbReference>
<accession>A0A7G6X481</accession>
<dbReference type="SUPFAM" id="SSF52025">
    <property type="entry name" value="PA domain"/>
    <property type="match status" value="1"/>
</dbReference>
<dbReference type="InterPro" id="IPR015500">
    <property type="entry name" value="Peptidase_S8_subtilisin-rel"/>
</dbReference>
<feature type="signal peptide" evidence="8">
    <location>
        <begin position="1"/>
        <end position="31"/>
    </location>
</feature>
<reference evidence="10 11" key="2">
    <citation type="journal article" date="2020" name="Microbiol. Resour. Announc.">
        <title>Antarctic desert soil bacteria exhibit high novel natural product potential, evaluated through long-read genome sequencing and comparative genomics.</title>
        <authorList>
            <person name="Benaud N."/>
            <person name="Edwards R.J."/>
            <person name="Amos T.G."/>
            <person name="D'Agostino P.M."/>
            <person name="Gutierrez-Chavez C."/>
            <person name="Montgomery K."/>
            <person name="Nicetic I."/>
            <person name="Ferrari B.C."/>
        </authorList>
    </citation>
    <scope>NUCLEOTIDE SEQUENCE [LARGE SCALE GENOMIC DNA]</scope>
    <source>
        <strain evidence="10 11">SPB151</strain>
    </source>
</reference>
<evidence type="ECO:0000256" key="1">
    <source>
        <dbReference type="ARBA" id="ARBA00011073"/>
    </source>
</evidence>
<dbReference type="InterPro" id="IPR023828">
    <property type="entry name" value="Peptidase_S8_Ser-AS"/>
</dbReference>
<feature type="active site" description="Charge relay system" evidence="5 6">
    <location>
        <position position="263"/>
    </location>
</feature>
<evidence type="ECO:0000313" key="11">
    <source>
        <dbReference type="Proteomes" id="UP000515563"/>
    </source>
</evidence>
<keyword evidence="8" id="KW-0732">Signal</keyword>
<dbReference type="Gene3D" id="3.50.30.30">
    <property type="match status" value="1"/>
</dbReference>
<reference evidence="11" key="1">
    <citation type="submission" date="2019-09" db="EMBL/GenBank/DDBJ databases">
        <title>Antimicrobial potential of Antarctic Bacteria.</title>
        <authorList>
            <person name="Benaud N."/>
            <person name="Edwards R.J."/>
            <person name="Ferrari B.C."/>
        </authorList>
    </citation>
    <scope>NUCLEOTIDE SEQUENCE [LARGE SCALE GENOMIC DNA]</scope>
    <source>
        <strain evidence="11">SPB151</strain>
    </source>
</reference>
<sequence>MRTPPGLHHRRTTAIVAAAAIVAGLTSTAFATSSKPSLAGTAAPVTQAVTKSPGSELISLKGLSSGSHTVTLITGDRVKLTESGGHYAVTTEAAHRADGPTPTFFTQAGPDGMLVIPSDATAAVQAGRLDRQLFNVTYLAENGYTDDAVKQVPLIVQYPAGRSANAVRSAAAALPASVPTHDLSSIHASALEVPKAQAGTFWAGVRNLTAAPGKAAALSGGVDKIWLDQKVKADLDVSVPLIGAPTAWAAGQDGTGVKVAILDTGVDTTHPDLAGKVVESKSFVSDTITDGNGHGTHVASTIVGSGAASSGRYKGVAPGARLIIGKVLDDGGSGDESGIIDGMQWAASSGAKVVSMSLGGGPSDGTDPLSQAVNDLTAATGTLFVIAAGNAGPEESTVASPGAADAALTVAATDKSDGLANFSSRGPRLDSALKPDIAAPGVNIVAARAAGTSLGTPVNDKYTTLSGTSMATPHVAGSAAILAQRHPDWKASQLKAALMSTSKDDGFTVYQQGSGRVDIGRADTQQVFATTANLDYGSVDAGQAPATKELTYGNLTGKPVTLKLAPVLKSVGGQEATTALTVAQSIEVPANGTAAVTVTLASADLAVATYTGAVIATDEATGVRLSTPVGLVREPPKVTLTIRTLGPDGNLAWPEGSSVVDVTGDRGGVDSTLRAVSQGISEVKVPAGVYSVLQFQMWIDKSYLPVLATLVDPGVTVNGDTTVTLDARKAQRITYSTPKPSEPIPGPGSTHLRVERTAINGTTWVSGFDAAPFVLAYATPTKKVTKGSFLLTYATQYGPPETVLSMQGRRPIALHPVVYPHVGENQNGGLFTADLHFKGTQTLGVVDVGVGKPADLAGKDLRGKLALLDDDQTCAVRMDRIHAIRDAGGAGILVWPSGQLGVCFNGPNIPESPVNTDDDASTEIGIPYLSLPPLEGRALADRLTHEAVKLKVSATPQEDAPYTYSLLTFEKGRIPASLHYRLTGKDLADVTMELHASKPDAAAAITTAFTRGQVYWSVSEIPPVKTPTIRHQYVGPLYPDVVHERELIPADGSAAAWWSLHVFDRPVHVTERRNVGLTTPGSITAPDAAYAVPDPSVPKISQNLFAVCALCRQGDNFYPFFVRANGTGQWDAAGFSPDDTHLYADGKELPIGSPLPGTFGYTLPKASKSYRLTVDDLNTRATWNFRSGTVGKDVTKPGYICVESFVTNGESTAPCRPERLVFVSYDLGASQAMDNTVRAGGLHRFKVNAYHAPSSAPLPKITGAKLWYSTDDGAHWKQALLIPGKDGSFTAAAIYPRLTATKGAVSLKVEAWDAAGNQIEQTTQRAFNLR</sequence>
<evidence type="ECO:0000256" key="3">
    <source>
        <dbReference type="ARBA" id="ARBA00022801"/>
    </source>
</evidence>
<feature type="active site" description="Charge relay system" evidence="5 6">
    <location>
        <position position="469"/>
    </location>
</feature>
<keyword evidence="2 6" id="KW-0645">Protease</keyword>
<keyword evidence="4 6" id="KW-0720">Serine protease</keyword>
<dbReference type="InterPro" id="IPR000209">
    <property type="entry name" value="Peptidase_S8/S53_dom"/>
</dbReference>
<dbReference type="PANTHER" id="PTHR43806">
    <property type="entry name" value="PEPTIDASE S8"/>
    <property type="match status" value="1"/>
</dbReference>
<dbReference type="InterPro" id="IPR036852">
    <property type="entry name" value="Peptidase_S8/S53_dom_sf"/>
</dbReference>
<feature type="chain" id="PRO_5028816926" evidence="8">
    <location>
        <begin position="32"/>
        <end position="1330"/>
    </location>
</feature>
<dbReference type="GO" id="GO:0004252">
    <property type="term" value="F:serine-type endopeptidase activity"/>
    <property type="evidence" value="ECO:0007669"/>
    <property type="project" value="UniProtKB-UniRule"/>
</dbReference>
<dbReference type="RefSeq" id="WP_185443449.1">
    <property type="nucleotide sequence ID" value="NZ_CP043661.1"/>
</dbReference>
<evidence type="ECO:0000256" key="7">
    <source>
        <dbReference type="RuleBase" id="RU003355"/>
    </source>
</evidence>
<evidence type="ECO:0000256" key="5">
    <source>
        <dbReference type="PIRSR" id="PIRSR615500-1"/>
    </source>
</evidence>
<organism evidence="10 11">
    <name type="scientific">Kribbella qitaiheensis</name>
    <dbReference type="NCBI Taxonomy" id="1544730"/>
    <lineage>
        <taxon>Bacteria</taxon>
        <taxon>Bacillati</taxon>
        <taxon>Actinomycetota</taxon>
        <taxon>Actinomycetes</taxon>
        <taxon>Propionibacteriales</taxon>
        <taxon>Kribbellaceae</taxon>
        <taxon>Kribbella</taxon>
    </lineage>
</organism>
<evidence type="ECO:0000313" key="10">
    <source>
        <dbReference type="EMBL" id="QNE21046.1"/>
    </source>
</evidence>
<dbReference type="PROSITE" id="PS00136">
    <property type="entry name" value="SUBTILASE_ASP"/>
    <property type="match status" value="1"/>
</dbReference>
<dbReference type="PROSITE" id="PS51892">
    <property type="entry name" value="SUBTILASE"/>
    <property type="match status" value="1"/>
</dbReference>
<evidence type="ECO:0000256" key="8">
    <source>
        <dbReference type="SAM" id="SignalP"/>
    </source>
</evidence>
<dbReference type="InterPro" id="IPR022398">
    <property type="entry name" value="Peptidase_S8_His-AS"/>
</dbReference>
<dbReference type="KEGG" id="kqi:F1D05_27980"/>
<dbReference type="EMBL" id="CP043661">
    <property type="protein sequence ID" value="QNE21046.1"/>
    <property type="molecule type" value="Genomic_DNA"/>
</dbReference>
<dbReference type="PRINTS" id="PR00723">
    <property type="entry name" value="SUBTILISIN"/>
</dbReference>
<evidence type="ECO:0000256" key="6">
    <source>
        <dbReference type="PROSITE-ProRule" id="PRU01240"/>
    </source>
</evidence>
<dbReference type="InterPro" id="IPR023827">
    <property type="entry name" value="Peptidase_S8_Asp-AS"/>
</dbReference>
<keyword evidence="3 6" id="KW-0378">Hydrolase</keyword>
<dbReference type="PANTHER" id="PTHR43806:SF65">
    <property type="entry name" value="SERINE PROTEASE APRX"/>
    <property type="match status" value="1"/>
</dbReference>
<proteinExistence type="inferred from homology"/>
<dbReference type="InterPro" id="IPR046450">
    <property type="entry name" value="PA_dom_sf"/>
</dbReference>
<gene>
    <name evidence="10" type="ORF">F1D05_27980</name>
</gene>
<comment type="similarity">
    <text evidence="1 6 7">Belongs to the peptidase S8 family.</text>
</comment>
<keyword evidence="11" id="KW-1185">Reference proteome</keyword>
<evidence type="ECO:0000259" key="9">
    <source>
        <dbReference type="Pfam" id="PF00082"/>
    </source>
</evidence>
<dbReference type="PROSITE" id="PS00138">
    <property type="entry name" value="SUBTILASE_SER"/>
    <property type="match status" value="1"/>
</dbReference>
<dbReference type="Proteomes" id="UP000515563">
    <property type="component" value="Chromosome"/>
</dbReference>
<dbReference type="InterPro" id="IPR050131">
    <property type="entry name" value="Peptidase_S8_subtilisin-like"/>
</dbReference>
<feature type="active site" description="Charge relay system" evidence="5 6">
    <location>
        <position position="294"/>
    </location>
</feature>
<protein>
    <submittedName>
        <fullName evidence="10">S8 family serine peptidase</fullName>
    </submittedName>
</protein>
<dbReference type="SUPFAM" id="SSF52743">
    <property type="entry name" value="Subtilisin-like"/>
    <property type="match status" value="1"/>
</dbReference>
<dbReference type="Pfam" id="PF00082">
    <property type="entry name" value="Peptidase_S8"/>
    <property type="match status" value="1"/>
</dbReference>
<dbReference type="PROSITE" id="PS00137">
    <property type="entry name" value="SUBTILASE_HIS"/>
    <property type="match status" value="1"/>
</dbReference>
<dbReference type="Gene3D" id="3.40.50.200">
    <property type="entry name" value="Peptidase S8/S53 domain"/>
    <property type="match status" value="1"/>
</dbReference>
<name>A0A7G6X481_9ACTN</name>